<evidence type="ECO:0000256" key="3">
    <source>
        <dbReference type="ARBA" id="ARBA00022448"/>
    </source>
</evidence>
<reference evidence="10 11" key="1">
    <citation type="submission" date="2019-09" db="EMBL/GenBank/DDBJ databases">
        <title>Whole-genome sequence of the purple sulfur bacterium Thiohalocapsa marina DSM 19078.</title>
        <authorList>
            <person name="Kyndt J.A."/>
            <person name="Meyer T.E."/>
        </authorList>
    </citation>
    <scope>NUCLEOTIDE SEQUENCE [LARGE SCALE GENOMIC DNA]</scope>
    <source>
        <strain evidence="10 11">DSM 19078</strain>
    </source>
</reference>
<keyword evidence="5 9" id="KW-0997">Cell inner membrane</keyword>
<comment type="caution">
    <text evidence="9">Lacks conserved residue(s) required for the propagation of feature annotation.</text>
</comment>
<dbReference type="GO" id="GO:0042910">
    <property type="term" value="F:xenobiotic transmembrane transporter activity"/>
    <property type="evidence" value="ECO:0007669"/>
    <property type="project" value="TreeGrafter"/>
</dbReference>
<feature type="transmembrane region" description="Helical" evidence="9">
    <location>
        <begin position="466"/>
        <end position="488"/>
    </location>
</feature>
<dbReference type="Proteomes" id="UP000322981">
    <property type="component" value="Unassembled WGS sequence"/>
</dbReference>
<dbReference type="PRINTS" id="PR00702">
    <property type="entry name" value="ACRIFLAVINRP"/>
</dbReference>
<evidence type="ECO:0000256" key="9">
    <source>
        <dbReference type="RuleBase" id="RU364070"/>
    </source>
</evidence>
<dbReference type="OrthoDB" id="9758297at2"/>
<feature type="transmembrane region" description="Helical" evidence="9">
    <location>
        <begin position="553"/>
        <end position="573"/>
    </location>
</feature>
<sequence length="1052" mass="112150">MARFFVDRPVFAWVIAILIMLGGTLSILSLPVSQYPAIAPPAISITASYPGASAQTLEDSVTQVIEQQMNGLDGLRYMSSTSESNGVATITLTFDNGTDPDIAQMQVQNKLQLATALLPAAVSQQGIKVAKSVRNFLMVAAFVSRDGSMSGADLGDYVASQVFDEISRVKGVGEITLFESQYAMRIWLDPHRLNQFGLTPADVTASLRAENAQISAGQLGAIPALEGQQLTATINVQSRLNSPEEFGAIRLRTSAEGGTVYLRDVARIELGSEVYGKSARHNGQPAAGMAIRLASGANALDTADRVKVRLAELSAFFPPGMEVIFPYDTTPFVRISIQEVVKTLLEAVLLVFVVMYLFLQNLRATLIPTIAVPVVLLGTFGVLAAFGYSINTLTLFAMVLAIGLLVDDAIVVVENVERVMHEEGLPPKEATRRSMDQITSALIGIALVLSAVFVPMAFFGGSTGVIYRQFSITIVSAMLLSVVVALTLTPALTATMLKPLPPGKGSPQDGGEAHGSGQGRGPFGRFFDGFNRLFERTVGVYLGGVRFSLRRRWLFLGLYGVLVAAMAIGYARLPSAFLPEEDQGFLILQAMLPPGATQERTLEVLEQVEAHFLENEPEAVRELITVAGFSFAGQGQNMALGFVQLKDWSERQRPDLGVNAVVGRAMQAFSGIRDAQVFAFVPPAVVELGTASGWDLQLQDRANLGHEALMAARGQLLGMASAHPALVGVRPNGRQDEPQYQIHVDRTKAGALGLSLADINQALSVAWGSAYVDDFVHEGRVKKVYVQADTPYRMLPEDLDAWYVRNAEGDMVPFSAFATAEWTFGSPRLERYNGLPSAEVLGQSPPGVSSGEAMAVVEELAEQLPPGIDLAWTGISYEERAAGSQAPALYALSILVVFLALAALYESWSVPFAVMLVVPIGVLGAVLAALGRGLPSDIYFQVGLLATIGLASKNAILIVEFAKTLQEQGRDAVSAAIEAARMRIRPIVMTSLAFGFGVLPLAISSGAGAGGRQAIGTGVLGGVIAATLVGVLFVPLFFVLIRRRLSAASSGD</sequence>
<dbReference type="Gene3D" id="3.30.70.1430">
    <property type="entry name" value="Multidrug efflux transporter AcrB pore domain"/>
    <property type="match status" value="2"/>
</dbReference>
<feature type="transmembrane region" description="Helical" evidence="9">
    <location>
        <begin position="938"/>
        <end position="962"/>
    </location>
</feature>
<dbReference type="AlphaFoldDB" id="A0A5M8FS43"/>
<dbReference type="GO" id="GO:0009636">
    <property type="term" value="P:response to toxic substance"/>
    <property type="evidence" value="ECO:0007669"/>
    <property type="project" value="UniProtKB-ARBA"/>
</dbReference>
<proteinExistence type="inferred from homology"/>
<evidence type="ECO:0000256" key="8">
    <source>
        <dbReference type="ARBA" id="ARBA00023136"/>
    </source>
</evidence>
<dbReference type="PANTHER" id="PTHR32063:SF13">
    <property type="entry name" value="MULTIDRUG EFFLUX PUMP SUBUNIT ACRB-RELATED"/>
    <property type="match status" value="1"/>
</dbReference>
<organism evidence="10 11">
    <name type="scientific">Thiohalocapsa marina</name>
    <dbReference type="NCBI Taxonomy" id="424902"/>
    <lineage>
        <taxon>Bacteria</taxon>
        <taxon>Pseudomonadati</taxon>
        <taxon>Pseudomonadota</taxon>
        <taxon>Gammaproteobacteria</taxon>
        <taxon>Chromatiales</taxon>
        <taxon>Chromatiaceae</taxon>
        <taxon>Thiohalocapsa</taxon>
    </lineage>
</organism>
<dbReference type="Gene3D" id="3.30.2090.10">
    <property type="entry name" value="Multidrug efflux transporter AcrB TolC docking domain, DN and DC subdomains"/>
    <property type="match status" value="2"/>
</dbReference>
<dbReference type="FunFam" id="3.30.70.1430:FF:000002">
    <property type="entry name" value="Efflux pump membrane transporter"/>
    <property type="match status" value="1"/>
</dbReference>
<evidence type="ECO:0000256" key="4">
    <source>
        <dbReference type="ARBA" id="ARBA00022475"/>
    </source>
</evidence>
<evidence type="ECO:0000256" key="1">
    <source>
        <dbReference type="ARBA" id="ARBA00004429"/>
    </source>
</evidence>
<feature type="transmembrane region" description="Helical" evidence="9">
    <location>
        <begin position="340"/>
        <end position="359"/>
    </location>
</feature>
<dbReference type="NCBIfam" id="NF000282">
    <property type="entry name" value="RND_permease_1"/>
    <property type="match status" value="1"/>
</dbReference>
<comment type="caution">
    <text evidence="10">The sequence shown here is derived from an EMBL/GenBank/DDBJ whole genome shotgun (WGS) entry which is preliminary data.</text>
</comment>
<dbReference type="GO" id="GO:0005886">
    <property type="term" value="C:plasma membrane"/>
    <property type="evidence" value="ECO:0007669"/>
    <property type="project" value="UniProtKB-SubCell"/>
</dbReference>
<evidence type="ECO:0000256" key="7">
    <source>
        <dbReference type="ARBA" id="ARBA00022989"/>
    </source>
</evidence>
<feature type="transmembrane region" description="Helical" evidence="9">
    <location>
        <begin position="983"/>
        <end position="1003"/>
    </location>
</feature>
<dbReference type="RefSeq" id="WP_150093631.1">
    <property type="nucleotide sequence ID" value="NZ_JBFUOH010000092.1"/>
</dbReference>
<name>A0A5M8FS43_9GAMM</name>
<dbReference type="SUPFAM" id="SSF82714">
    <property type="entry name" value="Multidrug efflux transporter AcrB TolC docking domain, DN and DC subdomains"/>
    <property type="match status" value="2"/>
</dbReference>
<comment type="similarity">
    <text evidence="2 9">Belongs to the resistance-nodulation-cell division (RND) (TC 2.A.6) family.</text>
</comment>
<dbReference type="InterPro" id="IPR027463">
    <property type="entry name" value="AcrB_DN_DC_subdom"/>
</dbReference>
<evidence type="ECO:0000313" key="10">
    <source>
        <dbReference type="EMBL" id="KAA6184532.1"/>
    </source>
</evidence>
<comment type="subcellular location">
    <subcellularLocation>
        <location evidence="1 9">Cell inner membrane</location>
        <topology evidence="1 9">Multi-pass membrane protein</topology>
    </subcellularLocation>
</comment>
<dbReference type="FunFam" id="3.30.70.1430:FF:000001">
    <property type="entry name" value="Efflux pump membrane transporter"/>
    <property type="match status" value="1"/>
</dbReference>
<dbReference type="FunFam" id="1.20.1640.10:FF:000001">
    <property type="entry name" value="Efflux pump membrane transporter"/>
    <property type="match status" value="1"/>
</dbReference>
<protein>
    <recommendedName>
        <fullName evidence="9">Efflux pump membrane transporter</fullName>
    </recommendedName>
</protein>
<dbReference type="Gene3D" id="3.30.70.1320">
    <property type="entry name" value="Multidrug efflux transporter AcrB pore domain like"/>
    <property type="match status" value="1"/>
</dbReference>
<dbReference type="Gene3D" id="3.30.70.1440">
    <property type="entry name" value="Multidrug efflux transporter AcrB pore domain"/>
    <property type="match status" value="1"/>
</dbReference>
<feature type="transmembrane region" description="Helical" evidence="9">
    <location>
        <begin position="888"/>
        <end position="905"/>
    </location>
</feature>
<dbReference type="Pfam" id="PF00873">
    <property type="entry name" value="ACR_tran"/>
    <property type="match status" value="1"/>
</dbReference>
<feature type="transmembrane region" description="Helical" evidence="9">
    <location>
        <begin position="912"/>
        <end position="932"/>
    </location>
</feature>
<dbReference type="InterPro" id="IPR004764">
    <property type="entry name" value="MdtF-like"/>
</dbReference>
<keyword evidence="11" id="KW-1185">Reference proteome</keyword>
<dbReference type="PANTHER" id="PTHR32063">
    <property type="match status" value="1"/>
</dbReference>
<gene>
    <name evidence="10" type="ORF">F2Q65_11860</name>
</gene>
<dbReference type="EMBL" id="VWXX01000018">
    <property type="protein sequence ID" value="KAA6184532.1"/>
    <property type="molecule type" value="Genomic_DNA"/>
</dbReference>
<feature type="transmembrane region" description="Helical" evidence="9">
    <location>
        <begin position="1015"/>
        <end position="1041"/>
    </location>
</feature>
<dbReference type="SUPFAM" id="SSF82693">
    <property type="entry name" value="Multidrug efflux transporter AcrB pore domain, PN1, PN2, PC1 and PC2 subdomains"/>
    <property type="match status" value="4"/>
</dbReference>
<feature type="transmembrane region" description="Helical" evidence="9">
    <location>
        <begin position="366"/>
        <end position="387"/>
    </location>
</feature>
<keyword evidence="3 9" id="KW-0813">Transport</keyword>
<feature type="transmembrane region" description="Helical" evidence="9">
    <location>
        <begin position="438"/>
        <end position="460"/>
    </location>
</feature>
<dbReference type="NCBIfam" id="TIGR00915">
    <property type="entry name" value="2A0602"/>
    <property type="match status" value="1"/>
</dbReference>
<feature type="transmembrane region" description="Helical" evidence="9">
    <location>
        <begin position="12"/>
        <end position="32"/>
    </location>
</feature>
<dbReference type="Gene3D" id="1.20.1640.10">
    <property type="entry name" value="Multidrug efflux transporter AcrB transmembrane domain"/>
    <property type="match status" value="2"/>
</dbReference>
<keyword evidence="4" id="KW-1003">Cell membrane</keyword>
<keyword evidence="8 9" id="KW-0472">Membrane</keyword>
<dbReference type="SUPFAM" id="SSF82866">
    <property type="entry name" value="Multidrug efflux transporter AcrB transmembrane domain"/>
    <property type="match status" value="2"/>
</dbReference>
<evidence type="ECO:0000256" key="5">
    <source>
        <dbReference type="ARBA" id="ARBA00022519"/>
    </source>
</evidence>
<dbReference type="InterPro" id="IPR001036">
    <property type="entry name" value="Acrflvin-R"/>
</dbReference>
<dbReference type="FunFam" id="3.30.2090.10:FF:000002">
    <property type="entry name" value="Efflux pump membrane transporter"/>
    <property type="match status" value="1"/>
</dbReference>
<evidence type="ECO:0000256" key="2">
    <source>
        <dbReference type="ARBA" id="ARBA00010942"/>
    </source>
</evidence>
<evidence type="ECO:0000313" key="11">
    <source>
        <dbReference type="Proteomes" id="UP000322981"/>
    </source>
</evidence>
<keyword evidence="7 9" id="KW-1133">Transmembrane helix</keyword>
<evidence type="ECO:0000256" key="6">
    <source>
        <dbReference type="ARBA" id="ARBA00022692"/>
    </source>
</evidence>
<dbReference type="GO" id="GO:0015562">
    <property type="term" value="F:efflux transmembrane transporter activity"/>
    <property type="evidence" value="ECO:0007669"/>
    <property type="project" value="InterPro"/>
</dbReference>
<keyword evidence="6 9" id="KW-0812">Transmembrane</keyword>
<accession>A0A5M8FS43</accession>